<dbReference type="RefSeq" id="WP_150273598.1">
    <property type="nucleotide sequence ID" value="NZ_CP029194.1"/>
</dbReference>
<dbReference type="Gene3D" id="2.60.120.260">
    <property type="entry name" value="Galactose-binding domain-like"/>
    <property type="match status" value="2"/>
</dbReference>
<accession>A0A5P2B0P9</accession>
<keyword evidence="4" id="KW-0732">Signal</keyword>
<dbReference type="GO" id="GO:0005975">
    <property type="term" value="P:carbohydrate metabolic process"/>
    <property type="evidence" value="ECO:0007669"/>
    <property type="project" value="InterPro"/>
</dbReference>
<dbReference type="Gene3D" id="3.20.20.80">
    <property type="entry name" value="Glycosidases"/>
    <property type="match status" value="1"/>
</dbReference>
<dbReference type="InterPro" id="IPR048913">
    <property type="entry name" value="BetaGal_gal-bd"/>
</dbReference>
<dbReference type="FunFam" id="3.20.20.80:FF:000115">
    <property type="entry name" value="Beta-galactosidase"/>
    <property type="match status" value="1"/>
</dbReference>
<keyword evidence="7" id="KW-0326">Glycosidase</keyword>
<dbReference type="InterPro" id="IPR001944">
    <property type="entry name" value="Glycoside_Hdrlase_35"/>
</dbReference>
<protein>
    <recommendedName>
        <fullName evidence="3">beta-galactosidase</fullName>
        <ecNumber evidence="3">3.2.1.23</ecNumber>
    </recommendedName>
</protein>
<evidence type="ECO:0000256" key="2">
    <source>
        <dbReference type="ARBA" id="ARBA00009809"/>
    </source>
</evidence>
<dbReference type="Proteomes" id="UP000324106">
    <property type="component" value="Chromosome"/>
</dbReference>
<name>A0A5P2B0P9_STRVZ</name>
<dbReference type="EMBL" id="CP029194">
    <property type="protein sequence ID" value="QES24132.1"/>
    <property type="molecule type" value="Genomic_DNA"/>
</dbReference>
<sequence>MPRLEIAADGFRLDDRPFRIISGGLHYFRVHPEQWADRLHKARLLGLNTVETYVPWNLHSPRRGEFHADGGLDLPRFLDLAAAEGLHVLLRPGPYICAEWEGGGLPSWLLADEDIALRSRDPRYLKAVDDYLESLLAAVGPHLATRGGPVIAVQLENEYGAYGDDSGYLADLAELLHRHGVDVPLFTCDQPSDLERGGLDGVLRTVNFGSRADAGLAALRTQQPEGPLMCSEFWIGWFDRWGGTHVTRSAEDAAADLDRLLSAGASVNLYMFHGGTNFGFTNGANDKGTYRPTVTSYDYDAPLDEAGDPGPKYAAFREVIARYAPVPDEPVPAPAPKLAEAVAELTTCAGLLDQIELLGGPAVHADHPVTMEQLGQPFGFVLYETTLPDAGRTVLRVEEVHDRAQVFVDGQPVGVLERENHEHTLTFLAPRRGAHLAVLVENQGRVNYGRAMHDRKGLLGAVTTNGLTLVDWYSRPLPMDDPNAPSFTPLDPSAPPVGPAFHRGDVDIARPADGFIALDGWTKGLVWINGFALGRYWSRGPQTTLYVPAPVLRAGRNEITVLELHGSTTRRVELRGTPDLGPVED</sequence>
<dbReference type="OrthoDB" id="9813184at2"/>
<dbReference type="PROSITE" id="PS01182">
    <property type="entry name" value="GLYCOSYL_HYDROL_F35"/>
    <property type="match status" value="1"/>
</dbReference>
<dbReference type="PRINTS" id="PR00742">
    <property type="entry name" value="GLHYDRLASE35"/>
</dbReference>
<dbReference type="GO" id="GO:0004565">
    <property type="term" value="F:beta-galactosidase activity"/>
    <property type="evidence" value="ECO:0007669"/>
    <property type="project" value="UniProtKB-EC"/>
</dbReference>
<feature type="domain" description="Glycoside hydrolase 35 catalytic" evidence="9">
    <location>
        <begin position="11"/>
        <end position="322"/>
    </location>
</feature>
<keyword evidence="5" id="KW-0378">Hydrolase</keyword>
<feature type="domain" description="Beta-galactosidase galactose-binding" evidence="11">
    <location>
        <begin position="499"/>
        <end position="557"/>
    </location>
</feature>
<dbReference type="Pfam" id="PF21467">
    <property type="entry name" value="BetaGal_gal-bd"/>
    <property type="match status" value="1"/>
</dbReference>
<dbReference type="InterPro" id="IPR031330">
    <property type="entry name" value="Gly_Hdrlase_35_cat"/>
</dbReference>
<gene>
    <name evidence="12" type="ORF">DEJ46_37675</name>
</gene>
<evidence type="ECO:0000259" key="10">
    <source>
        <dbReference type="Pfam" id="PF21317"/>
    </source>
</evidence>
<dbReference type="EC" id="3.2.1.23" evidence="3"/>
<dbReference type="FunFam" id="2.60.120.260:FF:000021">
    <property type="entry name" value="Beta-galactosidase"/>
    <property type="match status" value="1"/>
</dbReference>
<dbReference type="PIRSF" id="PIRSF006336">
    <property type="entry name" value="B-gal"/>
    <property type="match status" value="1"/>
</dbReference>
<evidence type="ECO:0000256" key="3">
    <source>
        <dbReference type="ARBA" id="ARBA00012756"/>
    </source>
</evidence>
<dbReference type="AlphaFoldDB" id="A0A5P2B0P9"/>
<proteinExistence type="inferred from homology"/>
<evidence type="ECO:0000259" key="9">
    <source>
        <dbReference type="Pfam" id="PF01301"/>
    </source>
</evidence>
<feature type="active site" description="Proton donor" evidence="8">
    <location>
        <position position="158"/>
    </location>
</feature>
<reference evidence="12 13" key="1">
    <citation type="submission" date="2018-05" db="EMBL/GenBank/DDBJ databases">
        <title>Streptomyces venezuelae.</title>
        <authorList>
            <person name="Kim W."/>
            <person name="Lee N."/>
            <person name="Cho B.-K."/>
        </authorList>
    </citation>
    <scope>NUCLEOTIDE SEQUENCE [LARGE SCALE GENOMIC DNA]</scope>
    <source>
        <strain evidence="12 13">ATCC 15068</strain>
    </source>
</reference>
<dbReference type="SUPFAM" id="SSF51445">
    <property type="entry name" value="(Trans)glycosidases"/>
    <property type="match status" value="1"/>
</dbReference>
<dbReference type="InterPro" id="IPR008979">
    <property type="entry name" value="Galactose-bd-like_sf"/>
</dbReference>
<evidence type="ECO:0000256" key="1">
    <source>
        <dbReference type="ARBA" id="ARBA00001412"/>
    </source>
</evidence>
<evidence type="ECO:0000256" key="4">
    <source>
        <dbReference type="ARBA" id="ARBA00022729"/>
    </source>
</evidence>
<evidence type="ECO:0000256" key="8">
    <source>
        <dbReference type="PIRSR" id="PIRSR006336-1"/>
    </source>
</evidence>
<dbReference type="Pfam" id="PF01301">
    <property type="entry name" value="Glyco_hydro_35"/>
    <property type="match status" value="1"/>
</dbReference>
<organism evidence="12 13">
    <name type="scientific">Streptomyces venezuelae</name>
    <dbReference type="NCBI Taxonomy" id="54571"/>
    <lineage>
        <taxon>Bacteria</taxon>
        <taxon>Bacillati</taxon>
        <taxon>Actinomycetota</taxon>
        <taxon>Actinomycetes</taxon>
        <taxon>Kitasatosporales</taxon>
        <taxon>Streptomycetaceae</taxon>
        <taxon>Streptomyces</taxon>
    </lineage>
</organism>
<feature type="domain" description="Beta-galactosidase 1-like first all-beta" evidence="10">
    <location>
        <begin position="368"/>
        <end position="477"/>
    </location>
</feature>
<dbReference type="InterPro" id="IPR048912">
    <property type="entry name" value="BetaGal1-like_ABD1"/>
</dbReference>
<comment type="similarity">
    <text evidence="2">Belongs to the glycosyl hydrolase 35 family.</text>
</comment>
<evidence type="ECO:0000259" key="11">
    <source>
        <dbReference type="Pfam" id="PF21467"/>
    </source>
</evidence>
<dbReference type="InterPro" id="IPR019801">
    <property type="entry name" value="Glyco_hydro_35_CS"/>
</dbReference>
<dbReference type="SUPFAM" id="SSF49785">
    <property type="entry name" value="Galactose-binding domain-like"/>
    <property type="match status" value="1"/>
</dbReference>
<dbReference type="PANTHER" id="PTHR23421">
    <property type="entry name" value="BETA-GALACTOSIDASE RELATED"/>
    <property type="match status" value="1"/>
</dbReference>
<dbReference type="InterPro" id="IPR017853">
    <property type="entry name" value="GH"/>
</dbReference>
<feature type="active site" description="Nucleophile" evidence="8">
    <location>
        <position position="232"/>
    </location>
</feature>
<evidence type="ECO:0000256" key="5">
    <source>
        <dbReference type="ARBA" id="ARBA00022801"/>
    </source>
</evidence>
<comment type="catalytic activity">
    <reaction evidence="1">
        <text>Hydrolysis of terminal non-reducing beta-D-galactose residues in beta-D-galactosides.</text>
        <dbReference type="EC" id="3.2.1.23"/>
    </reaction>
</comment>
<evidence type="ECO:0000313" key="12">
    <source>
        <dbReference type="EMBL" id="QES24132.1"/>
    </source>
</evidence>
<dbReference type="InterPro" id="IPR026283">
    <property type="entry name" value="B-gal_1-like"/>
</dbReference>
<evidence type="ECO:0000256" key="6">
    <source>
        <dbReference type="ARBA" id="ARBA00023180"/>
    </source>
</evidence>
<evidence type="ECO:0000313" key="13">
    <source>
        <dbReference type="Proteomes" id="UP000324106"/>
    </source>
</evidence>
<dbReference type="Pfam" id="PF21317">
    <property type="entry name" value="BetaGal_ABD_1"/>
    <property type="match status" value="1"/>
</dbReference>
<keyword evidence="6" id="KW-0325">Glycoprotein</keyword>
<evidence type="ECO:0000256" key="7">
    <source>
        <dbReference type="ARBA" id="ARBA00023295"/>
    </source>
</evidence>